<sequence>MYQTSDHELAVIIQQTYRHLFYASKDCVEGATVDLAHTVIDTQNASANPGAGQKQVERVLRDLSKLRVPGDDPDSPTYIRD</sequence>
<proteinExistence type="predicted"/>
<feature type="region of interest" description="Disordered" evidence="1">
    <location>
        <begin position="62"/>
        <end position="81"/>
    </location>
</feature>
<comment type="caution">
    <text evidence="2">The sequence shown here is derived from an EMBL/GenBank/DDBJ whole genome shotgun (WGS) entry which is preliminary data.</text>
</comment>
<evidence type="ECO:0000313" key="2">
    <source>
        <dbReference type="EMBL" id="KKK90955.1"/>
    </source>
</evidence>
<reference evidence="2" key="1">
    <citation type="journal article" date="2015" name="Nature">
        <title>Complex archaea that bridge the gap between prokaryotes and eukaryotes.</title>
        <authorList>
            <person name="Spang A."/>
            <person name="Saw J.H."/>
            <person name="Jorgensen S.L."/>
            <person name="Zaremba-Niedzwiedzka K."/>
            <person name="Martijn J."/>
            <person name="Lind A.E."/>
            <person name="van Eijk R."/>
            <person name="Schleper C."/>
            <person name="Guy L."/>
            <person name="Ettema T.J."/>
        </authorList>
    </citation>
    <scope>NUCLEOTIDE SEQUENCE</scope>
</reference>
<dbReference type="AlphaFoldDB" id="A0A0F8ZYK6"/>
<dbReference type="EMBL" id="LAZR01048867">
    <property type="protein sequence ID" value="KKK90955.1"/>
    <property type="molecule type" value="Genomic_DNA"/>
</dbReference>
<protein>
    <submittedName>
        <fullName evidence="2">Uncharacterized protein</fullName>
    </submittedName>
</protein>
<organism evidence="2">
    <name type="scientific">marine sediment metagenome</name>
    <dbReference type="NCBI Taxonomy" id="412755"/>
    <lineage>
        <taxon>unclassified sequences</taxon>
        <taxon>metagenomes</taxon>
        <taxon>ecological metagenomes</taxon>
    </lineage>
</organism>
<accession>A0A0F8ZYK6</accession>
<feature type="non-terminal residue" evidence="2">
    <location>
        <position position="81"/>
    </location>
</feature>
<name>A0A0F8ZYK6_9ZZZZ</name>
<evidence type="ECO:0000256" key="1">
    <source>
        <dbReference type="SAM" id="MobiDB-lite"/>
    </source>
</evidence>
<gene>
    <name evidence="2" type="ORF">LCGC14_2717790</name>
</gene>